<dbReference type="InterPro" id="IPR008978">
    <property type="entry name" value="HSP20-like_chaperone"/>
</dbReference>
<dbReference type="Pfam" id="PF00011">
    <property type="entry name" value="HSP20"/>
    <property type="match status" value="1"/>
</dbReference>
<evidence type="ECO:0000259" key="4">
    <source>
        <dbReference type="PROSITE" id="PS01031"/>
    </source>
</evidence>
<name>C7NNR8_HALUD</name>
<dbReference type="STRING" id="519442.Huta_1417"/>
<evidence type="ECO:0000256" key="2">
    <source>
        <dbReference type="RuleBase" id="RU003616"/>
    </source>
</evidence>
<dbReference type="SUPFAM" id="SSF49764">
    <property type="entry name" value="HSP20-like chaperones"/>
    <property type="match status" value="1"/>
</dbReference>
<protein>
    <submittedName>
        <fullName evidence="5">Heat shock protein Hsp20</fullName>
    </submittedName>
</protein>
<dbReference type="PROSITE" id="PS01031">
    <property type="entry name" value="SHSP"/>
    <property type="match status" value="1"/>
</dbReference>
<dbReference type="EMBL" id="CP001687">
    <property type="protein sequence ID" value="ACV11593.1"/>
    <property type="molecule type" value="Genomic_DNA"/>
</dbReference>
<keyword evidence="5" id="KW-0346">Stress response</keyword>
<dbReference type="InterPro" id="IPR002068">
    <property type="entry name" value="A-crystallin/Hsp20_dom"/>
</dbReference>
<feature type="compositionally biased region" description="Basic and acidic residues" evidence="3">
    <location>
        <begin position="136"/>
        <end position="145"/>
    </location>
</feature>
<dbReference type="KEGG" id="hut:Huta_1417"/>
<dbReference type="OrthoDB" id="198277at2157"/>
<evidence type="ECO:0000256" key="3">
    <source>
        <dbReference type="SAM" id="MobiDB-lite"/>
    </source>
</evidence>
<proteinExistence type="inferred from homology"/>
<dbReference type="HOGENOM" id="CLU_046737_8_8_2"/>
<feature type="domain" description="SHSP" evidence="4">
    <location>
        <begin position="34"/>
        <end position="152"/>
    </location>
</feature>
<dbReference type="InterPro" id="IPR031107">
    <property type="entry name" value="Small_HSP"/>
</dbReference>
<dbReference type="CDD" id="cd06464">
    <property type="entry name" value="ACD_sHsps-like"/>
    <property type="match status" value="1"/>
</dbReference>
<feature type="compositionally biased region" description="Basic and acidic residues" evidence="3">
    <location>
        <begin position="80"/>
        <end position="100"/>
    </location>
</feature>
<evidence type="ECO:0000313" key="5">
    <source>
        <dbReference type="EMBL" id="ACV11593.1"/>
    </source>
</evidence>
<dbReference type="eggNOG" id="arCOG01832">
    <property type="taxonomic scope" value="Archaea"/>
</dbReference>
<organism evidence="5 6">
    <name type="scientific">Halorhabdus utahensis (strain DSM 12940 / JCM 11049 / AX-2)</name>
    <dbReference type="NCBI Taxonomy" id="519442"/>
    <lineage>
        <taxon>Archaea</taxon>
        <taxon>Methanobacteriati</taxon>
        <taxon>Methanobacteriota</taxon>
        <taxon>Stenosarchaea group</taxon>
        <taxon>Halobacteria</taxon>
        <taxon>Halobacteriales</taxon>
        <taxon>Haloarculaceae</taxon>
        <taxon>Halorhabdus</taxon>
    </lineage>
</organism>
<dbReference type="GeneID" id="8383696"/>
<keyword evidence="6" id="KW-1185">Reference proteome</keyword>
<dbReference type="Gene3D" id="2.60.40.790">
    <property type="match status" value="1"/>
</dbReference>
<dbReference type="Proteomes" id="UP000002071">
    <property type="component" value="Chromosome"/>
</dbReference>
<comment type="similarity">
    <text evidence="1 2">Belongs to the small heat shock protein (HSP20) family.</text>
</comment>
<reference evidence="5 6" key="1">
    <citation type="journal article" date="2009" name="Stand. Genomic Sci.">
        <title>Complete genome sequence of Halorhabdus utahensis type strain (AX-2).</title>
        <authorList>
            <person name="Anderson I."/>
            <person name="Tindall B.J."/>
            <person name="Pomrenke H."/>
            <person name="Goker M."/>
            <person name="Lapidus A."/>
            <person name="Nolan M."/>
            <person name="Copeland A."/>
            <person name="Glavina Del Rio T."/>
            <person name="Chen F."/>
            <person name="Tice H."/>
            <person name="Cheng J.F."/>
            <person name="Lucas S."/>
            <person name="Chertkov O."/>
            <person name="Bruce D."/>
            <person name="Brettin T."/>
            <person name="Detter J.C."/>
            <person name="Han C."/>
            <person name="Goodwin L."/>
            <person name="Land M."/>
            <person name="Hauser L."/>
            <person name="Chang Y.J."/>
            <person name="Jeffries C.D."/>
            <person name="Pitluck S."/>
            <person name="Pati A."/>
            <person name="Mavromatis K."/>
            <person name="Ivanova N."/>
            <person name="Ovchinnikova G."/>
            <person name="Chen A."/>
            <person name="Palaniappan K."/>
            <person name="Chain P."/>
            <person name="Rohde M."/>
            <person name="Bristow J."/>
            <person name="Eisen J.A."/>
            <person name="Markowitz V."/>
            <person name="Hugenholtz P."/>
            <person name="Kyrpides N.C."/>
            <person name="Klenk H.P."/>
        </authorList>
    </citation>
    <scope>NUCLEOTIDE SEQUENCE [LARGE SCALE GENOMIC DNA]</scope>
    <source>
        <strain evidence="6">DSM 12940 / JCM 11049 / AX-2</strain>
    </source>
</reference>
<gene>
    <name evidence="5" type="ordered locus">Huta_1417</name>
</gene>
<dbReference type="AlphaFoldDB" id="C7NNR8"/>
<feature type="region of interest" description="Disordered" evidence="3">
    <location>
        <begin position="80"/>
        <end position="152"/>
    </location>
</feature>
<evidence type="ECO:0000256" key="1">
    <source>
        <dbReference type="PROSITE-ProRule" id="PRU00285"/>
    </source>
</evidence>
<dbReference type="RefSeq" id="WP_015789167.1">
    <property type="nucleotide sequence ID" value="NC_013158.1"/>
</dbReference>
<accession>C7NNR8</accession>
<evidence type="ECO:0000313" key="6">
    <source>
        <dbReference type="Proteomes" id="UP000002071"/>
    </source>
</evidence>
<dbReference type="PANTHER" id="PTHR11527">
    <property type="entry name" value="HEAT-SHOCK PROTEIN 20 FAMILY MEMBER"/>
    <property type="match status" value="1"/>
</dbReference>
<sequence>MPSKPNPFDEIERMFDRMSDQFEALDPTEVAGAVTGSAGGIAVDVVDEGDRFVLTADVPGYDSDDIDVTLPDPTTVRISAERTDATESEHSDPDDGVFIRRERRRTATSRAVSLPEPVDEDGTAASYQHGVLTVELPKEQPDAGDSRTIPIE</sequence>